<comment type="caution">
    <text evidence="3">The sequence shown here is derived from an EMBL/GenBank/DDBJ whole genome shotgun (WGS) entry which is preliminary data.</text>
</comment>
<evidence type="ECO:0000313" key="4">
    <source>
        <dbReference type="Proteomes" id="UP000269221"/>
    </source>
</evidence>
<dbReference type="AlphaFoldDB" id="A0A3M0JTY3"/>
<keyword evidence="4" id="KW-1185">Reference proteome</keyword>
<evidence type="ECO:0000256" key="1">
    <source>
        <dbReference type="SAM" id="MobiDB-lite"/>
    </source>
</evidence>
<organism evidence="3 4">
    <name type="scientific">Hirundo rustica rustica</name>
    <dbReference type="NCBI Taxonomy" id="333673"/>
    <lineage>
        <taxon>Eukaryota</taxon>
        <taxon>Metazoa</taxon>
        <taxon>Chordata</taxon>
        <taxon>Craniata</taxon>
        <taxon>Vertebrata</taxon>
        <taxon>Euteleostomi</taxon>
        <taxon>Archelosauria</taxon>
        <taxon>Archosauria</taxon>
        <taxon>Dinosauria</taxon>
        <taxon>Saurischia</taxon>
        <taxon>Theropoda</taxon>
        <taxon>Coelurosauria</taxon>
        <taxon>Aves</taxon>
        <taxon>Neognathae</taxon>
        <taxon>Neoaves</taxon>
        <taxon>Telluraves</taxon>
        <taxon>Australaves</taxon>
        <taxon>Passeriformes</taxon>
        <taxon>Sylvioidea</taxon>
        <taxon>Hirundinidae</taxon>
        <taxon>Hirundo</taxon>
    </lineage>
</organism>
<dbReference type="PANTHER" id="PTHR33332">
    <property type="entry name" value="REVERSE TRANSCRIPTASE DOMAIN-CONTAINING PROTEIN"/>
    <property type="match status" value="1"/>
</dbReference>
<feature type="compositionally biased region" description="Basic and acidic residues" evidence="1">
    <location>
        <begin position="12"/>
        <end position="30"/>
    </location>
</feature>
<dbReference type="EMBL" id="QRBI01000125">
    <property type="protein sequence ID" value="RMC04503.1"/>
    <property type="molecule type" value="Genomic_DNA"/>
</dbReference>
<dbReference type="OrthoDB" id="10063195at2759"/>
<gene>
    <name evidence="3" type="ORF">DUI87_18949</name>
</gene>
<feature type="region of interest" description="Disordered" evidence="1">
    <location>
        <begin position="1"/>
        <end position="42"/>
    </location>
</feature>
<evidence type="ECO:0000313" key="3">
    <source>
        <dbReference type="EMBL" id="RMC04503.1"/>
    </source>
</evidence>
<evidence type="ECO:0000259" key="2">
    <source>
        <dbReference type="Pfam" id="PF00078"/>
    </source>
</evidence>
<reference evidence="3 4" key="1">
    <citation type="submission" date="2018-07" db="EMBL/GenBank/DDBJ databases">
        <title>A high quality draft genome assembly of the barn swallow (H. rustica rustica).</title>
        <authorList>
            <person name="Formenti G."/>
            <person name="Chiara M."/>
            <person name="Poveda L."/>
            <person name="Francoijs K.-J."/>
            <person name="Bonisoli-Alquati A."/>
            <person name="Canova L."/>
            <person name="Gianfranceschi L."/>
            <person name="Horner D.S."/>
            <person name="Saino N."/>
        </authorList>
    </citation>
    <scope>NUCLEOTIDE SEQUENCE [LARGE SCALE GENOMIC DNA]</scope>
    <source>
        <strain evidence="3">Chelidonia</strain>
        <tissue evidence="3">Blood</tissue>
    </source>
</reference>
<name>A0A3M0JTY3_HIRRU</name>
<dbReference type="InterPro" id="IPR000477">
    <property type="entry name" value="RT_dom"/>
</dbReference>
<feature type="domain" description="Reverse transcriptase" evidence="2">
    <location>
        <begin position="263"/>
        <end position="356"/>
    </location>
</feature>
<dbReference type="Proteomes" id="UP000269221">
    <property type="component" value="Unassembled WGS sequence"/>
</dbReference>
<proteinExistence type="predicted"/>
<sequence length="370" mass="40570">MQHSSWGLTRAEQSRAEQSRAEQSRAEQSRAEGQNPLPGPAAHTALDVAQDTFGSLGCEGLWLGYVQPLIRDTPKFSPAGLLSVPLSPAYVDTEDCPNPAFAFPVKLFVPQPMGSDSLPNPTSGVTGHLELGGWLGLNHNTYYGFLEGTNDRGAMLDHVLADKKGLEENVKLKHSLGSRDHEMVKFEYTSCKIIAVMWSESPLDIGIYTIMLSLIKSVLANKRSLEMSEETGGWPVRHPSTRRAESQIQATTACQSDLSTQQTMEQIILDMITWHTQNNQVIRPTQNRFRKGRSCLTKLISIYDQVTCLADEGKAVELAYLDSSKAFDIVSHSILLEKLAAHGVDSCTLCWIAQAQRVVRNGASNGASSV</sequence>
<dbReference type="Pfam" id="PF00078">
    <property type="entry name" value="RVT_1"/>
    <property type="match status" value="1"/>
</dbReference>
<protein>
    <recommendedName>
        <fullName evidence="2">Reverse transcriptase domain-containing protein</fullName>
    </recommendedName>
</protein>
<accession>A0A3M0JTY3</accession>